<dbReference type="Proteomes" id="UP001232148">
    <property type="component" value="Unassembled WGS sequence"/>
</dbReference>
<accession>A0AAD9HHM4</accession>
<evidence type="ECO:0000259" key="2">
    <source>
        <dbReference type="Pfam" id="PF07110"/>
    </source>
</evidence>
<sequence length="135" mass="15526">MASRQYLKVTVMHYKNPSKTDEEFEEHFCKNINPQWTEIIKKHGFLKYSVTFCPEKVSEAALIFEELRPGWTVLRSHAALTYLVPDFQYINALATDPEYLSVAKSLEAGWIDSSRGEIVLGYEKVLFDDTKVSDA</sequence>
<proteinExistence type="inferred from homology"/>
<dbReference type="InterPro" id="IPR009799">
    <property type="entry name" value="EthD_dom"/>
</dbReference>
<evidence type="ECO:0000313" key="4">
    <source>
        <dbReference type="Proteomes" id="UP001232148"/>
    </source>
</evidence>
<keyword evidence="4" id="KW-1185">Reference proteome</keyword>
<gene>
    <name evidence="3" type="ORF">LX32DRAFT_639513</name>
</gene>
<dbReference type="AlphaFoldDB" id="A0AAD9HHM4"/>
<comment type="caution">
    <text evidence="3">The sequence shown here is derived from an EMBL/GenBank/DDBJ whole genome shotgun (WGS) entry which is preliminary data.</text>
</comment>
<comment type="similarity">
    <text evidence="1">Belongs to the tpcK family.</text>
</comment>
<evidence type="ECO:0000313" key="3">
    <source>
        <dbReference type="EMBL" id="KAK2029018.1"/>
    </source>
</evidence>
<dbReference type="EMBL" id="MU842870">
    <property type="protein sequence ID" value="KAK2029018.1"/>
    <property type="molecule type" value="Genomic_DNA"/>
</dbReference>
<organism evidence="3 4">
    <name type="scientific">Colletotrichum zoysiae</name>
    <dbReference type="NCBI Taxonomy" id="1216348"/>
    <lineage>
        <taxon>Eukaryota</taxon>
        <taxon>Fungi</taxon>
        <taxon>Dikarya</taxon>
        <taxon>Ascomycota</taxon>
        <taxon>Pezizomycotina</taxon>
        <taxon>Sordariomycetes</taxon>
        <taxon>Hypocreomycetidae</taxon>
        <taxon>Glomerellales</taxon>
        <taxon>Glomerellaceae</taxon>
        <taxon>Colletotrichum</taxon>
        <taxon>Colletotrichum graminicola species complex</taxon>
    </lineage>
</organism>
<dbReference type="Pfam" id="PF07110">
    <property type="entry name" value="EthD"/>
    <property type="match status" value="1"/>
</dbReference>
<feature type="domain" description="EthD" evidence="2">
    <location>
        <begin position="17"/>
        <end position="113"/>
    </location>
</feature>
<reference evidence="3" key="1">
    <citation type="submission" date="2021-06" db="EMBL/GenBank/DDBJ databases">
        <title>Comparative genomics, transcriptomics and evolutionary studies reveal genomic signatures of adaptation to plant cell wall in hemibiotrophic fungi.</title>
        <authorList>
            <consortium name="DOE Joint Genome Institute"/>
            <person name="Baroncelli R."/>
            <person name="Diaz J.F."/>
            <person name="Benocci T."/>
            <person name="Peng M."/>
            <person name="Battaglia E."/>
            <person name="Haridas S."/>
            <person name="Andreopoulos W."/>
            <person name="Labutti K."/>
            <person name="Pangilinan J."/>
            <person name="Floch G.L."/>
            <person name="Makela M.R."/>
            <person name="Henrissat B."/>
            <person name="Grigoriev I.V."/>
            <person name="Crouch J.A."/>
            <person name="De Vries R.P."/>
            <person name="Sukno S.A."/>
            <person name="Thon M.R."/>
        </authorList>
    </citation>
    <scope>NUCLEOTIDE SEQUENCE</scope>
    <source>
        <strain evidence="3">MAFF235873</strain>
    </source>
</reference>
<protein>
    <recommendedName>
        <fullName evidence="2">EthD domain-containing protein</fullName>
    </recommendedName>
</protein>
<evidence type="ECO:0000256" key="1">
    <source>
        <dbReference type="ARBA" id="ARBA00005986"/>
    </source>
</evidence>
<name>A0AAD9HHM4_9PEZI</name>